<feature type="compositionally biased region" description="Low complexity" evidence="1">
    <location>
        <begin position="510"/>
        <end position="520"/>
    </location>
</feature>
<dbReference type="PaxDb" id="5507-FOXG_05418P0"/>
<protein>
    <submittedName>
        <fullName evidence="2">Uncharacterized protein</fullName>
    </submittedName>
</protein>
<feature type="compositionally biased region" description="Basic and acidic residues" evidence="1">
    <location>
        <begin position="53"/>
        <end position="67"/>
    </location>
</feature>
<feature type="region of interest" description="Disordered" evidence="1">
    <location>
        <begin position="457"/>
        <end position="529"/>
    </location>
</feature>
<name>F9FWS4_FUSOF</name>
<reference evidence="2" key="1">
    <citation type="journal article" date="2012" name="Mol. Plant Microbe Interact.">
        <title>A highly conserved effector in Fusarium oxysporum is required for full virulence on Arabidopsis.</title>
        <authorList>
            <person name="Thatcher L.F."/>
            <person name="Gardiner D.M."/>
            <person name="Kazan K."/>
            <person name="Manners J."/>
        </authorList>
    </citation>
    <scope>NUCLEOTIDE SEQUENCE [LARGE SCALE GENOMIC DNA]</scope>
    <source>
        <strain evidence="2">Fo5176</strain>
    </source>
</reference>
<accession>F9FWS4</accession>
<gene>
    <name evidence="2" type="ORF">FOXB_10856</name>
</gene>
<comment type="caution">
    <text evidence="2">The sequence shown here is derived from an EMBL/GenBank/DDBJ whole genome shotgun (WGS) entry which is preliminary data.</text>
</comment>
<evidence type="ECO:0000256" key="1">
    <source>
        <dbReference type="SAM" id="MobiDB-lite"/>
    </source>
</evidence>
<sequence length="646" mass="71655">MDRIFRPAKPSSPQLEEIGAKAGFWSENLEQLSKPPKVFEHKGSTSKAKEKRAKAIAEDESKRGESCKKGEPAYLTVTVVKGSALRFQWKDAKGSIGSIDKVTFEPGWDVDRAEFEAKLAYDSYWGYEMEQYNRRLMMLGMLPDFGAPVTFFLNADYRERVPIKVPLTAKQITRMNRDVAFALRHGKRKASNRRISIAQEIEAERKPKTSDEDKIASLQAPITEKCDRTFAKHATEPVNHIIKIPSTAAAAESPGKPSYVQRAAIAKAVVPAPKPEAKANESAWDQSAPPAETWDTNDTQMAQKSTDAQQVLDLFVHVHGTKDFTVGGIDDPANEPAVAPITKYDNPAPKFLSKVDQFVNVEPTPATAKVAWTAVQNKLVDDAAHRASQARPDNPMALQLMGSLLHLTNSLVNRIMSRCDLMIAILLINALVLTITSRILSIAMLVASTLVTTIPSSASSTSTYSRGRPPGDNHGMQRRSRSPQEYRNGYYDDQSPHNYPPPPRHNALENGGPINDGPDNGPHDLPEYPEPELTQECVLRDAQEMYMRCPIGWSTCNKAHTLDISREAHTLLGLLTVSRYGKPPYELTVGDWQGFLNALFDNWNSRFDPPPNPELPADLKKTPSYRCGYAQSGLSSFSCKATIWRS</sequence>
<dbReference type="OrthoDB" id="5104086at2759"/>
<dbReference type="AlphaFoldDB" id="F9FWS4"/>
<feature type="compositionally biased region" description="Polar residues" evidence="1">
    <location>
        <begin position="294"/>
        <end position="303"/>
    </location>
</feature>
<evidence type="ECO:0000313" key="2">
    <source>
        <dbReference type="EMBL" id="EGU78626.1"/>
    </source>
</evidence>
<proteinExistence type="predicted"/>
<feature type="region of interest" description="Disordered" evidence="1">
    <location>
        <begin position="278"/>
        <end position="303"/>
    </location>
</feature>
<feature type="region of interest" description="Disordered" evidence="1">
    <location>
        <begin position="35"/>
        <end position="67"/>
    </location>
</feature>
<dbReference type="EMBL" id="AFQF01002776">
    <property type="protein sequence ID" value="EGU78626.1"/>
    <property type="molecule type" value="Genomic_DNA"/>
</dbReference>
<organism evidence="2">
    <name type="scientific">Fusarium oxysporum (strain Fo5176)</name>
    <name type="common">Fusarium vascular wilt</name>
    <dbReference type="NCBI Taxonomy" id="660025"/>
    <lineage>
        <taxon>Eukaryota</taxon>
        <taxon>Fungi</taxon>
        <taxon>Dikarya</taxon>
        <taxon>Ascomycota</taxon>
        <taxon>Pezizomycotina</taxon>
        <taxon>Sordariomycetes</taxon>
        <taxon>Hypocreomycetidae</taxon>
        <taxon>Hypocreales</taxon>
        <taxon>Nectriaceae</taxon>
        <taxon>Fusarium</taxon>
        <taxon>Fusarium oxysporum species complex</taxon>
    </lineage>
</organism>